<comment type="subunit">
    <text evidence="10">Tetramer of two alpha and two beta subunits.</text>
</comment>
<evidence type="ECO:0000256" key="6">
    <source>
        <dbReference type="ARBA" id="ARBA00022840"/>
    </source>
</evidence>
<dbReference type="GO" id="GO:0005829">
    <property type="term" value="C:cytosol"/>
    <property type="evidence" value="ECO:0007669"/>
    <property type="project" value="TreeGrafter"/>
</dbReference>
<sequence>MKNYFLLEILSEELPTGYIQPAVGYLKEQFCQFLKEQEIEYENINLFFTPRRIGFLCVGLPLKRKIKFIEIQGPPKNIAFDEHNKLTEQGRGFLKAHKAKEKDIIIKKIGEKEYLFLKKKVGGEKIEKILSSFLPNLLKDIPFPKTMKISKELRYARPIHSLLCLFNDKVIKFKVDDIKSSNLTYPHRDKSFLPIKINNARDYFKIMRKNGVICLYEEREKIFYKNLNKILKKIGGEILADKELIYQMLNICEYPSLILCTFAKKYLSLPKEVIITGLKNYLHALAVFKNNELLNYFICVINKPFLKNKKALEEIRMWFEKACQARLEDAQYYFLEDLKKPLENLVEEEKKVIWIEGLGTLYDKTERLKNLIRRLEENEILEKIAYLSKADLLTNMVREKEFTSLQGKMGGIYAQHFGYPKEVCEALYEQYEDLPKTKYGAYLTIVDRIDNINASFIKGEIPKGSYDPFGLKKQADNIINTISHHNLDINLDELIEYDLELFKKLGINFDKENIKEEVNNFFKERLTLYIEEKGYSYDFARAISKVIWYNPKRALKRLAYLKKLKEEKKEDFEKIVIGQKRVRNILKGVTWEESEKINEELLIKEEEKRLLAYSNKIYEDYRAALENEDYEKALDYLLSLRPYIDDFFDNVFVMDKDLAIRNNRLRILKIIKDIFDEYCDFSECVI</sequence>
<dbReference type="AlphaFoldDB" id="A0A7V5Y002"/>
<keyword evidence="6 10" id="KW-0067">ATP-binding</keyword>
<dbReference type="NCBIfam" id="TIGR00211">
    <property type="entry name" value="glyS"/>
    <property type="match status" value="1"/>
</dbReference>
<dbReference type="InterPro" id="IPR008909">
    <property type="entry name" value="DALR_anticod-bd"/>
</dbReference>
<dbReference type="GO" id="GO:0006426">
    <property type="term" value="P:glycyl-tRNA aminoacylation"/>
    <property type="evidence" value="ECO:0007669"/>
    <property type="project" value="UniProtKB-UniRule"/>
</dbReference>
<keyword evidence="5 10" id="KW-0547">Nucleotide-binding</keyword>
<dbReference type="Pfam" id="PF05746">
    <property type="entry name" value="DALR_1"/>
    <property type="match status" value="1"/>
</dbReference>
<protein>
    <recommendedName>
        <fullName evidence="10">Glycine--tRNA ligase beta subunit</fullName>
        <ecNumber evidence="10">6.1.1.14</ecNumber>
    </recommendedName>
    <alternativeName>
        <fullName evidence="10">Glycyl-tRNA synthetase beta subunit</fullName>
        <shortName evidence="10">GlyRS</shortName>
    </alternativeName>
</protein>
<proteinExistence type="inferred from homology"/>
<dbReference type="PROSITE" id="PS50861">
    <property type="entry name" value="AA_TRNA_LIGASE_II_GLYAB"/>
    <property type="match status" value="1"/>
</dbReference>
<evidence type="ECO:0000256" key="1">
    <source>
        <dbReference type="ARBA" id="ARBA00004496"/>
    </source>
</evidence>
<evidence type="ECO:0000256" key="10">
    <source>
        <dbReference type="HAMAP-Rule" id="MF_00255"/>
    </source>
</evidence>
<evidence type="ECO:0000256" key="8">
    <source>
        <dbReference type="ARBA" id="ARBA00023146"/>
    </source>
</evidence>
<organism evidence="12">
    <name type="scientific">candidate division WOR-3 bacterium</name>
    <dbReference type="NCBI Taxonomy" id="2052148"/>
    <lineage>
        <taxon>Bacteria</taxon>
        <taxon>Bacteria division WOR-3</taxon>
    </lineage>
</organism>
<feature type="domain" description="DALR anticodon binding" evidence="11">
    <location>
        <begin position="580"/>
        <end position="676"/>
    </location>
</feature>
<comment type="similarity">
    <text evidence="2 10">Belongs to the class-II aminoacyl-tRNA synthetase family.</text>
</comment>
<dbReference type="EMBL" id="DTHS01000024">
    <property type="protein sequence ID" value="HHR48700.1"/>
    <property type="molecule type" value="Genomic_DNA"/>
</dbReference>
<dbReference type="InterPro" id="IPR015944">
    <property type="entry name" value="Gly-tRNA-synth_bsu"/>
</dbReference>
<reference evidence="12" key="1">
    <citation type="journal article" date="2020" name="mSystems">
        <title>Genome- and Community-Level Interaction Insights into Carbon Utilization and Element Cycling Functions of Hydrothermarchaeota in Hydrothermal Sediment.</title>
        <authorList>
            <person name="Zhou Z."/>
            <person name="Liu Y."/>
            <person name="Xu W."/>
            <person name="Pan J."/>
            <person name="Luo Z.H."/>
            <person name="Li M."/>
        </authorList>
    </citation>
    <scope>NUCLEOTIDE SEQUENCE [LARGE SCALE GENOMIC DNA]</scope>
    <source>
        <strain evidence="12">SpSt-791</strain>
    </source>
</reference>
<keyword evidence="8 10" id="KW-0030">Aminoacyl-tRNA synthetase</keyword>
<evidence type="ECO:0000256" key="5">
    <source>
        <dbReference type="ARBA" id="ARBA00022741"/>
    </source>
</evidence>
<evidence type="ECO:0000256" key="7">
    <source>
        <dbReference type="ARBA" id="ARBA00022917"/>
    </source>
</evidence>
<dbReference type="PANTHER" id="PTHR30075">
    <property type="entry name" value="GLYCYL-TRNA SYNTHETASE"/>
    <property type="match status" value="1"/>
</dbReference>
<dbReference type="Pfam" id="PF02092">
    <property type="entry name" value="tRNA_synt_2f"/>
    <property type="match status" value="1"/>
</dbReference>
<evidence type="ECO:0000313" key="12">
    <source>
        <dbReference type="EMBL" id="HHR48700.1"/>
    </source>
</evidence>
<dbReference type="PRINTS" id="PR01045">
    <property type="entry name" value="TRNASYNTHGB"/>
</dbReference>
<dbReference type="GO" id="GO:0004814">
    <property type="term" value="F:arginine-tRNA ligase activity"/>
    <property type="evidence" value="ECO:0007669"/>
    <property type="project" value="InterPro"/>
</dbReference>
<dbReference type="InterPro" id="IPR006194">
    <property type="entry name" value="Gly-tRNA-synth_heterodimer"/>
</dbReference>
<dbReference type="GO" id="GO:0005524">
    <property type="term" value="F:ATP binding"/>
    <property type="evidence" value="ECO:0007669"/>
    <property type="project" value="UniProtKB-UniRule"/>
</dbReference>
<comment type="catalytic activity">
    <reaction evidence="9 10">
        <text>tRNA(Gly) + glycine + ATP = glycyl-tRNA(Gly) + AMP + diphosphate</text>
        <dbReference type="Rhea" id="RHEA:16013"/>
        <dbReference type="Rhea" id="RHEA-COMP:9664"/>
        <dbReference type="Rhea" id="RHEA-COMP:9683"/>
        <dbReference type="ChEBI" id="CHEBI:30616"/>
        <dbReference type="ChEBI" id="CHEBI:33019"/>
        <dbReference type="ChEBI" id="CHEBI:57305"/>
        <dbReference type="ChEBI" id="CHEBI:78442"/>
        <dbReference type="ChEBI" id="CHEBI:78522"/>
        <dbReference type="ChEBI" id="CHEBI:456215"/>
        <dbReference type="EC" id="6.1.1.14"/>
    </reaction>
</comment>
<evidence type="ECO:0000259" key="11">
    <source>
        <dbReference type="Pfam" id="PF05746"/>
    </source>
</evidence>
<evidence type="ECO:0000256" key="4">
    <source>
        <dbReference type="ARBA" id="ARBA00022598"/>
    </source>
</evidence>
<keyword evidence="4 10" id="KW-0436">Ligase</keyword>
<dbReference type="EC" id="6.1.1.14" evidence="10"/>
<dbReference type="HAMAP" id="MF_00255">
    <property type="entry name" value="Gly_tRNA_synth_beta"/>
    <property type="match status" value="1"/>
</dbReference>
<dbReference type="PANTHER" id="PTHR30075:SF2">
    <property type="entry name" value="GLYCINE--TRNA LIGASE, CHLOROPLASTIC_MITOCHONDRIAL 2"/>
    <property type="match status" value="1"/>
</dbReference>
<keyword evidence="7 10" id="KW-0648">Protein biosynthesis</keyword>
<comment type="caution">
    <text evidence="12">The sequence shown here is derived from an EMBL/GenBank/DDBJ whole genome shotgun (WGS) entry which is preliminary data.</text>
</comment>
<evidence type="ECO:0000256" key="2">
    <source>
        <dbReference type="ARBA" id="ARBA00008226"/>
    </source>
</evidence>
<evidence type="ECO:0000256" key="3">
    <source>
        <dbReference type="ARBA" id="ARBA00022490"/>
    </source>
</evidence>
<gene>
    <name evidence="10" type="primary">glyS</name>
    <name evidence="12" type="ORF">ENV79_03545</name>
</gene>
<accession>A0A7V5Y002</accession>
<dbReference type="GO" id="GO:0006420">
    <property type="term" value="P:arginyl-tRNA aminoacylation"/>
    <property type="evidence" value="ECO:0007669"/>
    <property type="project" value="InterPro"/>
</dbReference>
<dbReference type="GO" id="GO:0004820">
    <property type="term" value="F:glycine-tRNA ligase activity"/>
    <property type="evidence" value="ECO:0007669"/>
    <property type="project" value="UniProtKB-UniRule"/>
</dbReference>
<comment type="subcellular location">
    <subcellularLocation>
        <location evidence="1 10">Cytoplasm</location>
    </subcellularLocation>
</comment>
<keyword evidence="3 10" id="KW-0963">Cytoplasm</keyword>
<name>A0A7V5Y002_UNCW3</name>
<evidence type="ECO:0000256" key="9">
    <source>
        <dbReference type="ARBA" id="ARBA00047937"/>
    </source>
</evidence>